<keyword evidence="3" id="KW-1185">Reference proteome</keyword>
<evidence type="ECO:0000256" key="1">
    <source>
        <dbReference type="SAM" id="Phobius"/>
    </source>
</evidence>
<dbReference type="RefSeq" id="WP_132207879.1">
    <property type="nucleotide sequence ID" value="NZ_SLWN01000002.1"/>
</dbReference>
<organism evidence="2 3">
    <name type="scientific">Kribbella steppae</name>
    <dbReference type="NCBI Taxonomy" id="2512223"/>
    <lineage>
        <taxon>Bacteria</taxon>
        <taxon>Bacillati</taxon>
        <taxon>Actinomycetota</taxon>
        <taxon>Actinomycetes</taxon>
        <taxon>Propionibacteriales</taxon>
        <taxon>Kribbellaceae</taxon>
        <taxon>Kribbella</taxon>
    </lineage>
</organism>
<proteinExistence type="predicted"/>
<keyword evidence="1" id="KW-0472">Membrane</keyword>
<gene>
    <name evidence="2" type="ORF">EV652_102122</name>
</gene>
<protein>
    <submittedName>
        <fullName evidence="2">Uncharacterized protein</fullName>
    </submittedName>
</protein>
<comment type="caution">
    <text evidence="2">The sequence shown here is derived from an EMBL/GenBank/DDBJ whole genome shotgun (WGS) entry which is preliminary data.</text>
</comment>
<sequence>MNSRVPRRGALLLRLLGVLGVVVGVFAMHGLTAHHDAAMPTGHPATAMQTEPATAMRTADVAAPHVKHEVALPIALVDAFDRVAIAPAGDQHGMVSACVAMLTGLLLFLALVLALRSLLAWRLVLLLPPAARVVLSERSPPWLAPSLSKLCVLRT</sequence>
<reference evidence="2 3" key="1">
    <citation type="journal article" date="2015" name="Stand. Genomic Sci.">
        <title>Genomic Encyclopedia of Bacterial and Archaeal Type Strains, Phase III: the genomes of soil and plant-associated and newly described type strains.</title>
        <authorList>
            <person name="Whitman W.B."/>
            <person name="Woyke T."/>
            <person name="Klenk H.P."/>
            <person name="Zhou Y."/>
            <person name="Lilburn T.G."/>
            <person name="Beck B.J."/>
            <person name="De Vos P."/>
            <person name="Vandamme P."/>
            <person name="Eisen J.A."/>
            <person name="Garrity G."/>
            <person name="Hugenholtz P."/>
            <person name="Kyrpides N.C."/>
        </authorList>
    </citation>
    <scope>NUCLEOTIDE SEQUENCE [LARGE SCALE GENOMIC DNA]</scope>
    <source>
        <strain evidence="2 3">VKM Ac-2572</strain>
    </source>
</reference>
<keyword evidence="1" id="KW-0812">Transmembrane</keyword>
<accession>A0A4R2HSF8</accession>
<feature type="transmembrane region" description="Helical" evidence="1">
    <location>
        <begin position="12"/>
        <end position="31"/>
    </location>
</feature>
<dbReference type="Proteomes" id="UP000294508">
    <property type="component" value="Unassembled WGS sequence"/>
</dbReference>
<evidence type="ECO:0000313" key="2">
    <source>
        <dbReference type="EMBL" id="TCO34057.1"/>
    </source>
</evidence>
<keyword evidence="1" id="KW-1133">Transmembrane helix</keyword>
<name>A0A4R2HSF8_9ACTN</name>
<evidence type="ECO:0000313" key="3">
    <source>
        <dbReference type="Proteomes" id="UP000294508"/>
    </source>
</evidence>
<dbReference type="AlphaFoldDB" id="A0A4R2HSF8"/>
<dbReference type="OrthoDB" id="3829496at2"/>
<dbReference type="EMBL" id="SLWN01000002">
    <property type="protein sequence ID" value="TCO34057.1"/>
    <property type="molecule type" value="Genomic_DNA"/>
</dbReference>
<feature type="transmembrane region" description="Helical" evidence="1">
    <location>
        <begin position="94"/>
        <end position="115"/>
    </location>
</feature>